<keyword evidence="4" id="KW-1185">Reference proteome</keyword>
<proteinExistence type="predicted"/>
<feature type="compositionally biased region" description="Polar residues" evidence="2">
    <location>
        <begin position="67"/>
        <end position="76"/>
    </location>
</feature>
<sequence>MESEDNFSDTVIKTRPALTDMTNRPLKRHLSSISGDDVGVENLLKKKCHNINREDKGKSLCVELPLSGNNSSQEPSLPSGGTDDSNDSFLGFSQKSQGGLQNYDFIDRGFERGDRENCVVDDLVLPKCVGGAVVEPSIVSGSNFPGLERCTGLKGHGGGANADAHVGGDVSVEFLKNCTCSFCSKAAYIWSDLHYQDVKGRLTALRKSQKEARLVVQKVSGINDTRTIINEQQGGTDPSDLESTLMHQWKSLFVYMENILGNESRQLESNFEKLKDLRENCKNDLESTTNSSSGNH</sequence>
<feature type="region of interest" description="Disordered" evidence="2">
    <location>
        <begin position="62"/>
        <end position="95"/>
    </location>
</feature>
<feature type="coiled-coil region" evidence="1">
    <location>
        <begin position="264"/>
        <end position="291"/>
    </location>
</feature>
<evidence type="ECO:0008006" key="5">
    <source>
        <dbReference type="Google" id="ProtNLM"/>
    </source>
</evidence>
<feature type="region of interest" description="Disordered" evidence="2">
    <location>
        <begin position="1"/>
        <end position="25"/>
    </location>
</feature>
<dbReference type="EMBL" id="OX451741">
    <property type="protein sequence ID" value="CAI8618974.1"/>
    <property type="molecule type" value="Genomic_DNA"/>
</dbReference>
<organism evidence="3 4">
    <name type="scientific">Vicia faba</name>
    <name type="common">Broad bean</name>
    <name type="synonym">Faba vulgaris</name>
    <dbReference type="NCBI Taxonomy" id="3906"/>
    <lineage>
        <taxon>Eukaryota</taxon>
        <taxon>Viridiplantae</taxon>
        <taxon>Streptophyta</taxon>
        <taxon>Embryophyta</taxon>
        <taxon>Tracheophyta</taxon>
        <taxon>Spermatophyta</taxon>
        <taxon>Magnoliopsida</taxon>
        <taxon>eudicotyledons</taxon>
        <taxon>Gunneridae</taxon>
        <taxon>Pentapetalae</taxon>
        <taxon>rosids</taxon>
        <taxon>fabids</taxon>
        <taxon>Fabales</taxon>
        <taxon>Fabaceae</taxon>
        <taxon>Papilionoideae</taxon>
        <taxon>50 kb inversion clade</taxon>
        <taxon>NPAAA clade</taxon>
        <taxon>Hologalegina</taxon>
        <taxon>IRL clade</taxon>
        <taxon>Fabeae</taxon>
        <taxon>Vicia</taxon>
    </lineage>
</organism>
<dbReference type="Proteomes" id="UP001157006">
    <property type="component" value="Chromosome 6"/>
</dbReference>
<keyword evidence="1" id="KW-0175">Coiled coil</keyword>
<evidence type="ECO:0000256" key="2">
    <source>
        <dbReference type="SAM" id="MobiDB-lite"/>
    </source>
</evidence>
<reference evidence="3 4" key="1">
    <citation type="submission" date="2023-01" db="EMBL/GenBank/DDBJ databases">
        <authorList>
            <person name="Kreplak J."/>
        </authorList>
    </citation>
    <scope>NUCLEOTIDE SEQUENCE [LARGE SCALE GENOMIC DNA]</scope>
</reference>
<evidence type="ECO:0000256" key="1">
    <source>
        <dbReference type="SAM" id="Coils"/>
    </source>
</evidence>
<protein>
    <recommendedName>
        <fullName evidence="5">DNA-directed RNA polymerase</fullName>
    </recommendedName>
</protein>
<dbReference type="PANTHER" id="PTHR33924:SF1">
    <property type="entry name" value="DNA-DIRECTED RNA POLYMERASE SUBUNIT BETA"/>
    <property type="match status" value="1"/>
</dbReference>
<name>A0AAV1B8M5_VICFA</name>
<dbReference type="AlphaFoldDB" id="A0AAV1B8M5"/>
<dbReference type="PANTHER" id="PTHR33924">
    <property type="entry name" value="CATION-TRANSPORTING ATPASE"/>
    <property type="match status" value="1"/>
</dbReference>
<gene>
    <name evidence="3" type="ORF">VFH_VI149000</name>
</gene>
<accession>A0AAV1B8M5</accession>
<evidence type="ECO:0000313" key="3">
    <source>
        <dbReference type="EMBL" id="CAI8618974.1"/>
    </source>
</evidence>
<evidence type="ECO:0000313" key="4">
    <source>
        <dbReference type="Proteomes" id="UP001157006"/>
    </source>
</evidence>